<evidence type="ECO:0008006" key="4">
    <source>
        <dbReference type="Google" id="ProtNLM"/>
    </source>
</evidence>
<keyword evidence="1" id="KW-0812">Transmembrane</keyword>
<dbReference type="EMBL" id="JAFBEC010000006">
    <property type="protein sequence ID" value="MBM7633369.1"/>
    <property type="molecule type" value="Genomic_DNA"/>
</dbReference>
<feature type="transmembrane region" description="Helical" evidence="1">
    <location>
        <begin position="39"/>
        <end position="57"/>
    </location>
</feature>
<comment type="caution">
    <text evidence="2">The sequence shown here is derived from an EMBL/GenBank/DDBJ whole genome shotgun (WGS) entry which is preliminary data.</text>
</comment>
<keyword evidence="1" id="KW-0472">Membrane</keyword>
<dbReference type="RefSeq" id="WP_204697988.1">
    <property type="nucleotide sequence ID" value="NZ_JAFBEC010000006.1"/>
</dbReference>
<sequence length="63" mass="7001">MYKFFNVLLIIGIILTVFRLVSQLDAFPSFPGDELFDQFSVPSIIILIAGIIGTSVLKPNRSD</sequence>
<accession>A0ABS2PD66</accession>
<evidence type="ECO:0000313" key="2">
    <source>
        <dbReference type="EMBL" id="MBM7633369.1"/>
    </source>
</evidence>
<organism evidence="2 3">
    <name type="scientific">Geomicrobium sediminis</name>
    <dbReference type="NCBI Taxonomy" id="1347788"/>
    <lineage>
        <taxon>Bacteria</taxon>
        <taxon>Bacillati</taxon>
        <taxon>Bacillota</taxon>
        <taxon>Bacilli</taxon>
        <taxon>Bacillales</taxon>
        <taxon>Geomicrobium</taxon>
    </lineage>
</organism>
<reference evidence="2 3" key="1">
    <citation type="submission" date="2021-01" db="EMBL/GenBank/DDBJ databases">
        <title>Genomic Encyclopedia of Type Strains, Phase IV (KMG-IV): sequencing the most valuable type-strain genomes for metagenomic binning, comparative biology and taxonomic classification.</title>
        <authorList>
            <person name="Goeker M."/>
        </authorList>
    </citation>
    <scope>NUCLEOTIDE SEQUENCE [LARGE SCALE GENOMIC DNA]</scope>
    <source>
        <strain evidence="2 3">DSM 25540</strain>
    </source>
</reference>
<evidence type="ECO:0000256" key="1">
    <source>
        <dbReference type="SAM" id="Phobius"/>
    </source>
</evidence>
<name>A0ABS2PD66_9BACL</name>
<evidence type="ECO:0000313" key="3">
    <source>
        <dbReference type="Proteomes" id="UP000741863"/>
    </source>
</evidence>
<gene>
    <name evidence="2" type="ORF">JOD17_002463</name>
</gene>
<keyword evidence="3" id="KW-1185">Reference proteome</keyword>
<proteinExistence type="predicted"/>
<keyword evidence="1" id="KW-1133">Transmembrane helix</keyword>
<dbReference type="Proteomes" id="UP000741863">
    <property type="component" value="Unassembled WGS sequence"/>
</dbReference>
<protein>
    <recommendedName>
        <fullName evidence="4">DUF3955 domain-containing protein</fullName>
    </recommendedName>
</protein>